<keyword evidence="2" id="KW-1185">Reference proteome</keyword>
<gene>
    <name evidence="1" type="ORF">Tco_0824084</name>
</gene>
<evidence type="ECO:0008006" key="3">
    <source>
        <dbReference type="Google" id="ProtNLM"/>
    </source>
</evidence>
<dbReference type="Proteomes" id="UP001151760">
    <property type="component" value="Unassembled WGS sequence"/>
</dbReference>
<evidence type="ECO:0000313" key="1">
    <source>
        <dbReference type="EMBL" id="GJT02915.1"/>
    </source>
</evidence>
<reference evidence="1" key="1">
    <citation type="journal article" date="2022" name="Int. J. Mol. Sci.">
        <title>Draft Genome of Tanacetum Coccineum: Genomic Comparison of Closely Related Tanacetum-Family Plants.</title>
        <authorList>
            <person name="Yamashiro T."/>
            <person name="Shiraishi A."/>
            <person name="Nakayama K."/>
            <person name="Satake H."/>
        </authorList>
    </citation>
    <scope>NUCLEOTIDE SEQUENCE</scope>
</reference>
<dbReference type="EMBL" id="BQNB010012384">
    <property type="protein sequence ID" value="GJT02915.1"/>
    <property type="molecule type" value="Genomic_DNA"/>
</dbReference>
<comment type="caution">
    <text evidence="1">The sequence shown here is derived from an EMBL/GenBank/DDBJ whole genome shotgun (WGS) entry which is preliminary data.</text>
</comment>
<evidence type="ECO:0000313" key="2">
    <source>
        <dbReference type="Proteomes" id="UP001151760"/>
    </source>
</evidence>
<protein>
    <recommendedName>
        <fullName evidence="3">MAK10-like protein</fullName>
    </recommendedName>
</protein>
<name>A0ABQ5AJR1_9ASTR</name>
<accession>A0ABQ5AJR1</accession>
<organism evidence="1 2">
    <name type="scientific">Tanacetum coccineum</name>
    <dbReference type="NCBI Taxonomy" id="301880"/>
    <lineage>
        <taxon>Eukaryota</taxon>
        <taxon>Viridiplantae</taxon>
        <taxon>Streptophyta</taxon>
        <taxon>Embryophyta</taxon>
        <taxon>Tracheophyta</taxon>
        <taxon>Spermatophyta</taxon>
        <taxon>Magnoliopsida</taxon>
        <taxon>eudicotyledons</taxon>
        <taxon>Gunneridae</taxon>
        <taxon>Pentapetalae</taxon>
        <taxon>asterids</taxon>
        <taxon>campanulids</taxon>
        <taxon>Asterales</taxon>
        <taxon>Asteraceae</taxon>
        <taxon>Asteroideae</taxon>
        <taxon>Anthemideae</taxon>
        <taxon>Anthemidinae</taxon>
        <taxon>Tanacetum</taxon>
    </lineage>
</organism>
<reference evidence="1" key="2">
    <citation type="submission" date="2022-01" db="EMBL/GenBank/DDBJ databases">
        <authorList>
            <person name="Yamashiro T."/>
            <person name="Shiraishi A."/>
            <person name="Satake H."/>
            <person name="Nakayama K."/>
        </authorList>
    </citation>
    <scope>NUCLEOTIDE SEQUENCE</scope>
</reference>
<sequence length="136" mass="15404">MGGSYYPIPCLILSTAKDRKTPQRYPDVPTTSWRIFIRSMDSFQGLTPKTPSSWHRPSAPTGGKLRDLNTEESWALLENLALYDNESWNDSRDLAKPVKAIALPQDVPSTSDRRLIELKNQVQRLMEAHLAPIQPT</sequence>
<proteinExistence type="predicted"/>